<comment type="caution">
    <text evidence="10">The sequence shown here is derived from an EMBL/GenBank/DDBJ whole genome shotgun (WGS) entry which is preliminary data.</text>
</comment>
<evidence type="ECO:0000256" key="1">
    <source>
        <dbReference type="ARBA" id="ARBA00003279"/>
    </source>
</evidence>
<name>A0A136A5F8_9ALTE</name>
<feature type="transmembrane region" description="Helical" evidence="8">
    <location>
        <begin position="371"/>
        <end position="388"/>
    </location>
</feature>
<dbReference type="GO" id="GO:0016020">
    <property type="term" value="C:membrane"/>
    <property type="evidence" value="ECO:0007669"/>
    <property type="project" value="UniProtKB-SubCell"/>
</dbReference>
<dbReference type="InterPro" id="IPR001958">
    <property type="entry name" value="Tet-R_TetA/multi-R_MdtG-like"/>
</dbReference>
<comment type="subcellular location">
    <subcellularLocation>
        <location evidence="2">Membrane</location>
        <topology evidence="2">Multi-pass membrane protein</topology>
    </subcellularLocation>
</comment>
<evidence type="ECO:0000259" key="9">
    <source>
        <dbReference type="PROSITE" id="PS50850"/>
    </source>
</evidence>
<keyword evidence="7 8" id="KW-0472">Membrane</keyword>
<evidence type="ECO:0000256" key="5">
    <source>
        <dbReference type="ARBA" id="ARBA00022692"/>
    </source>
</evidence>
<dbReference type="GO" id="GO:0022857">
    <property type="term" value="F:transmembrane transporter activity"/>
    <property type="evidence" value="ECO:0007669"/>
    <property type="project" value="InterPro"/>
</dbReference>
<feature type="transmembrane region" description="Helical" evidence="8">
    <location>
        <begin position="209"/>
        <end position="234"/>
    </location>
</feature>
<evidence type="ECO:0000256" key="3">
    <source>
        <dbReference type="ARBA" id="ARBA00007520"/>
    </source>
</evidence>
<dbReference type="PROSITE" id="PS50850">
    <property type="entry name" value="MFS"/>
    <property type="match status" value="1"/>
</dbReference>
<dbReference type="InterPro" id="IPR036259">
    <property type="entry name" value="MFS_trans_sf"/>
</dbReference>
<dbReference type="EMBL" id="LSNE01000003">
    <property type="protein sequence ID" value="KXI30436.1"/>
    <property type="molecule type" value="Genomic_DNA"/>
</dbReference>
<evidence type="ECO:0000256" key="6">
    <source>
        <dbReference type="ARBA" id="ARBA00022989"/>
    </source>
</evidence>
<dbReference type="OrthoDB" id="9764259at2"/>
<keyword evidence="11" id="KW-1185">Reference proteome</keyword>
<dbReference type="RefSeq" id="WP_068374896.1">
    <property type="nucleotide sequence ID" value="NZ_LSNE01000003.1"/>
</dbReference>
<dbReference type="Proteomes" id="UP000070299">
    <property type="component" value="Unassembled WGS sequence"/>
</dbReference>
<feature type="transmembrane region" description="Helical" evidence="8">
    <location>
        <begin position="66"/>
        <end position="84"/>
    </location>
</feature>
<dbReference type="Pfam" id="PF07690">
    <property type="entry name" value="MFS_1"/>
    <property type="match status" value="1"/>
</dbReference>
<accession>A0A136A5F8</accession>
<dbReference type="SUPFAM" id="SSF103473">
    <property type="entry name" value="MFS general substrate transporter"/>
    <property type="match status" value="1"/>
</dbReference>
<comment type="function">
    <text evidence="1">Resistance to tetracycline by an active tetracycline efflux. This is an energy-dependent process that decreases the accumulation of the antibiotic in whole cells. This protein functions as a metal-tetracycline/H(+) antiporter.</text>
</comment>
<feature type="transmembrane region" description="Helical" evidence="8">
    <location>
        <begin position="124"/>
        <end position="144"/>
    </location>
</feature>
<keyword evidence="4" id="KW-0813">Transport</keyword>
<comment type="similarity">
    <text evidence="3">Belongs to the major facilitator superfamily. TCR/Tet family.</text>
</comment>
<evidence type="ECO:0000256" key="4">
    <source>
        <dbReference type="ARBA" id="ARBA00022448"/>
    </source>
</evidence>
<dbReference type="InterPro" id="IPR011701">
    <property type="entry name" value="MFS"/>
</dbReference>
<keyword evidence="5 8" id="KW-0812">Transmembrane</keyword>
<feature type="transmembrane region" description="Helical" evidence="8">
    <location>
        <begin position="246"/>
        <end position="266"/>
    </location>
</feature>
<evidence type="ECO:0000313" key="10">
    <source>
        <dbReference type="EMBL" id="KXI30436.1"/>
    </source>
</evidence>
<dbReference type="InterPro" id="IPR005829">
    <property type="entry name" value="Sugar_transporter_CS"/>
</dbReference>
<feature type="transmembrane region" description="Helical" evidence="8">
    <location>
        <begin position="339"/>
        <end position="365"/>
    </location>
</feature>
<dbReference type="PROSITE" id="PS00216">
    <property type="entry name" value="SUGAR_TRANSPORT_1"/>
    <property type="match status" value="1"/>
</dbReference>
<organism evidence="10 11">
    <name type="scientific">Paraglaciecola hydrolytica</name>
    <dbReference type="NCBI Taxonomy" id="1799789"/>
    <lineage>
        <taxon>Bacteria</taxon>
        <taxon>Pseudomonadati</taxon>
        <taxon>Pseudomonadota</taxon>
        <taxon>Gammaproteobacteria</taxon>
        <taxon>Alteromonadales</taxon>
        <taxon>Alteromonadaceae</taxon>
        <taxon>Paraglaciecola</taxon>
    </lineage>
</organism>
<dbReference type="InterPro" id="IPR020846">
    <property type="entry name" value="MFS_dom"/>
</dbReference>
<gene>
    <name evidence="10" type="ORF">AX660_10755</name>
</gene>
<feature type="transmembrane region" description="Helical" evidence="8">
    <location>
        <begin position="278"/>
        <end position="295"/>
    </location>
</feature>
<protein>
    <recommendedName>
        <fullName evidence="9">Major facilitator superfamily (MFS) profile domain-containing protein</fullName>
    </recommendedName>
</protein>
<evidence type="ECO:0000313" key="11">
    <source>
        <dbReference type="Proteomes" id="UP000070299"/>
    </source>
</evidence>
<dbReference type="Gene3D" id="1.20.1250.20">
    <property type="entry name" value="MFS general substrate transporter like domains"/>
    <property type="match status" value="1"/>
</dbReference>
<sequence>MLNIFIVILVDMIGFGIMIPIFAYYVMQLGGGPETATLLMGLYSLAMFISAPLLGRLSDYYGRKPILMLSMFGACLGYILLAFADTLWMIALSRLLSGCMAGNIAAAQAYIADITDDSNRAKGMGMIGAAFGLGFVIGPAVGSIMAGDDFANANFFLPALSSAALSLISFLGIVFFLKESLSKEDLASSKLKTRVTQWSAIKTILSRRILLLIIGCGVLFNLAAGLFEAIFPIWTRDLGLISGPQGLAPMLLVSGLTLAAVQGGLVGKLSKKFGEHKLLKFSSWLYAVSMLLMIYTGSKQIYWAVLVAMSMQAASTGLMTTCIQSLISQKAGANEKGSVMGVFSSLGTLARTIATFSTGFIYVGFGMQSPLILAICSIIALFFVALAIQRQWFASNMQNSSL</sequence>
<feature type="transmembrane region" description="Helical" evidence="8">
    <location>
        <begin position="301"/>
        <end position="327"/>
    </location>
</feature>
<evidence type="ECO:0000256" key="7">
    <source>
        <dbReference type="ARBA" id="ARBA00023136"/>
    </source>
</evidence>
<proteinExistence type="inferred from homology"/>
<dbReference type="PRINTS" id="PR01035">
    <property type="entry name" value="TCRTETA"/>
</dbReference>
<keyword evidence="6 8" id="KW-1133">Transmembrane helix</keyword>
<dbReference type="PANTHER" id="PTHR23504">
    <property type="entry name" value="MAJOR FACILITATOR SUPERFAMILY DOMAIN-CONTAINING PROTEIN 10"/>
    <property type="match status" value="1"/>
</dbReference>
<dbReference type="STRING" id="1799789.AX660_10755"/>
<dbReference type="AlphaFoldDB" id="A0A136A5F8"/>
<feature type="transmembrane region" description="Helical" evidence="8">
    <location>
        <begin position="37"/>
        <end position="54"/>
    </location>
</feature>
<feature type="domain" description="Major facilitator superfamily (MFS) profile" evidence="9">
    <location>
        <begin position="1"/>
        <end position="392"/>
    </location>
</feature>
<dbReference type="PANTHER" id="PTHR23504:SF15">
    <property type="entry name" value="MAJOR FACILITATOR SUPERFAMILY (MFS) PROFILE DOMAIN-CONTAINING PROTEIN"/>
    <property type="match status" value="1"/>
</dbReference>
<feature type="transmembrane region" description="Helical" evidence="8">
    <location>
        <begin position="5"/>
        <end position="25"/>
    </location>
</feature>
<evidence type="ECO:0000256" key="2">
    <source>
        <dbReference type="ARBA" id="ARBA00004141"/>
    </source>
</evidence>
<feature type="transmembrane region" description="Helical" evidence="8">
    <location>
        <begin position="156"/>
        <end position="177"/>
    </location>
</feature>
<evidence type="ECO:0000256" key="8">
    <source>
        <dbReference type="SAM" id="Phobius"/>
    </source>
</evidence>
<reference evidence="11" key="1">
    <citation type="submission" date="2016-02" db="EMBL/GenBank/DDBJ databases">
        <authorList>
            <person name="Schultz-Johansen M."/>
            <person name="Glaring M.A."/>
            <person name="Bech P.K."/>
            <person name="Stougaard P."/>
        </authorList>
    </citation>
    <scope>NUCLEOTIDE SEQUENCE [LARGE SCALE GENOMIC DNA]</scope>
    <source>
        <strain evidence="11">S66</strain>
    </source>
</reference>